<dbReference type="PANTHER" id="PTHR31646">
    <property type="entry name" value="ALPHA-1,2-MANNOSYLTRANSFERASE MNN2"/>
    <property type="match status" value="1"/>
</dbReference>
<keyword evidence="5" id="KW-0333">Golgi apparatus</keyword>
<keyword evidence="4" id="KW-0808">Transferase</keyword>
<evidence type="ECO:0000256" key="6">
    <source>
        <dbReference type="ARBA" id="ARBA00023180"/>
    </source>
</evidence>
<organism evidence="8 9">
    <name type="scientific">Eremothecium cymbalariae (strain CBS 270.75 / DBVPG 7215 / KCTC 17166 / NRRL Y-17582)</name>
    <name type="common">Yeast</name>
    <dbReference type="NCBI Taxonomy" id="931890"/>
    <lineage>
        <taxon>Eukaryota</taxon>
        <taxon>Fungi</taxon>
        <taxon>Dikarya</taxon>
        <taxon>Ascomycota</taxon>
        <taxon>Saccharomycotina</taxon>
        <taxon>Saccharomycetes</taxon>
        <taxon>Saccharomycetales</taxon>
        <taxon>Saccharomycetaceae</taxon>
        <taxon>Eremothecium</taxon>
    </lineage>
</organism>
<dbReference type="RefSeq" id="XP_003648236.1">
    <property type="nucleotide sequence ID" value="XM_003648188.1"/>
</dbReference>
<evidence type="ECO:0000256" key="7">
    <source>
        <dbReference type="SAM" id="Phobius"/>
    </source>
</evidence>
<dbReference type="PANTHER" id="PTHR31646:SF6">
    <property type="entry name" value="ALPHA-1,2-MANNOSYLTRANSFERASE MNN5"/>
    <property type="match status" value="1"/>
</dbReference>
<dbReference type="InterPro" id="IPR029044">
    <property type="entry name" value="Nucleotide-diphossugar_trans"/>
</dbReference>
<dbReference type="KEGG" id="erc:Ecym_8128"/>
<dbReference type="eggNOG" id="ENOG502QTWU">
    <property type="taxonomic scope" value="Eukaryota"/>
</dbReference>
<comment type="pathway">
    <text evidence="2">Protein modification; protein glycosylation.</text>
</comment>
<evidence type="ECO:0000313" key="9">
    <source>
        <dbReference type="Proteomes" id="UP000006790"/>
    </source>
</evidence>
<evidence type="ECO:0000313" key="8">
    <source>
        <dbReference type="EMBL" id="AET41419.1"/>
    </source>
</evidence>
<evidence type="ECO:0000256" key="2">
    <source>
        <dbReference type="ARBA" id="ARBA00004922"/>
    </source>
</evidence>
<evidence type="ECO:0000256" key="1">
    <source>
        <dbReference type="ARBA" id="ARBA00004555"/>
    </source>
</evidence>
<comment type="similarity">
    <text evidence="3">Belongs to the MNN1/MNT family.</text>
</comment>
<dbReference type="InParanoid" id="G8JX45"/>
<dbReference type="InterPro" id="IPR022751">
    <property type="entry name" value="Alpha_mannosyltransferase"/>
</dbReference>
<dbReference type="Proteomes" id="UP000006790">
    <property type="component" value="Chromosome 8"/>
</dbReference>
<dbReference type="STRING" id="931890.G8JX45"/>
<keyword evidence="7" id="KW-1133">Transmembrane helix</keyword>
<dbReference type="EMBL" id="CP002504">
    <property type="protein sequence ID" value="AET41419.1"/>
    <property type="molecule type" value="Genomic_DNA"/>
</dbReference>
<dbReference type="OMA" id="IMFIHAS"/>
<evidence type="ECO:0000256" key="5">
    <source>
        <dbReference type="ARBA" id="ARBA00023034"/>
    </source>
</evidence>
<evidence type="ECO:0000256" key="4">
    <source>
        <dbReference type="ARBA" id="ARBA00022679"/>
    </source>
</evidence>
<keyword evidence="7" id="KW-0472">Membrane</keyword>
<keyword evidence="9" id="KW-1185">Reference proteome</keyword>
<name>G8JX45_ERECY</name>
<evidence type="ECO:0000256" key="3">
    <source>
        <dbReference type="ARBA" id="ARBA00009105"/>
    </source>
</evidence>
<dbReference type="Pfam" id="PF11051">
    <property type="entry name" value="Mannosyl_trans3"/>
    <property type="match status" value="1"/>
</dbReference>
<gene>
    <name evidence="8" type="ordered locus">Ecym_8128</name>
</gene>
<keyword evidence="6" id="KW-0325">Glycoprotein</keyword>
<dbReference type="SUPFAM" id="SSF53448">
    <property type="entry name" value="Nucleotide-diphospho-sugar transferases"/>
    <property type="match status" value="1"/>
</dbReference>
<protein>
    <submittedName>
        <fullName evidence="8">Uncharacterized protein</fullName>
    </submittedName>
</protein>
<dbReference type="OrthoDB" id="430354at2759"/>
<proteinExistence type="inferred from homology"/>
<dbReference type="GO" id="GO:0000026">
    <property type="term" value="F:alpha-1,2-mannosyltransferase activity"/>
    <property type="evidence" value="ECO:0007669"/>
    <property type="project" value="EnsemblFungi"/>
</dbReference>
<dbReference type="FunFam" id="3.90.550.10:FF:000177">
    <property type="entry name" value="MNN5p Alpha-1,2-mannosyltransferase"/>
    <property type="match status" value="1"/>
</dbReference>
<sequence>MILKLRKKLIFFAVVLMLISTSLLIHLGLSMTDMIYNPSKMFVSHSSSNIIGDILPFGKKHLTKESFYKDLFLALEKFKPPKGPEDKNSLKDKTCDLHDVSFGSTDPTDGEYLSYAARRKCFRPSEVSTAELKKSHLGFIKHINRHLTVDTKSALFNELFPKEAGIVTVGGGKYSILALTMLRALREHGTKLPVEVLIPEGDIGDIHFCRAIRKWNAECILLPKALPNTVSKLHDFKSYETKLAALLLSSFKDVILIDADNIPIKPLDDVFESEPYKETGLILWPDIWRRQTAPVFYEIADIDIDFRNRIRNSYDDLSPPSRYKNPDVPNDAKYNMAHVPLHDLAGAIPDLSSESGQLLVNKGKHLSTLLLALYYNYYGEQWFYQMSSLGTSGQGDKETFIFAAHALKKPYYQVKNPLLFDGYFGDDGSFKGVGLLQHDFTQDYANWKKAKEYMTENIAHLGTYNSDYNVNQDFKDEMLHHKDFDGVDIMFIHASFHKLIPWDLYREKIYLDKSGKQFRSFKNLKNINYFDVELFAFEGLQKYICSDDAIKFEYHTLQVTSTESFNAMCAYIDDRVKMLRETHEEAISSNDK</sequence>
<dbReference type="GO" id="GO:0046354">
    <property type="term" value="P:mannan biosynthetic process"/>
    <property type="evidence" value="ECO:0007669"/>
    <property type="project" value="TreeGrafter"/>
</dbReference>
<dbReference type="GeneID" id="11471491"/>
<reference evidence="9" key="1">
    <citation type="journal article" date="2012" name="G3 (Bethesda)">
        <title>Pichia sorbitophila, an interspecies yeast hybrid reveals early steps of genome resolution following polyploidization.</title>
        <authorList>
            <person name="Leh Louis V."/>
            <person name="Despons L."/>
            <person name="Friedrich A."/>
            <person name="Martin T."/>
            <person name="Durrens P."/>
            <person name="Casaregola S."/>
            <person name="Neuveglise C."/>
            <person name="Fairhead C."/>
            <person name="Marck C."/>
            <person name="Cruz J.A."/>
            <person name="Straub M.L."/>
            <person name="Kugler V."/>
            <person name="Sacerdot C."/>
            <person name="Uzunov Z."/>
            <person name="Thierry A."/>
            <person name="Weiss S."/>
            <person name="Bleykasten C."/>
            <person name="De Montigny J."/>
            <person name="Jacques N."/>
            <person name="Jung P."/>
            <person name="Lemaire M."/>
            <person name="Mallet S."/>
            <person name="Morel G."/>
            <person name="Richard G.F."/>
            <person name="Sarkar A."/>
            <person name="Savel G."/>
            <person name="Schacherer J."/>
            <person name="Seret M.L."/>
            <person name="Talla E."/>
            <person name="Samson G."/>
            <person name="Jubin C."/>
            <person name="Poulain J."/>
            <person name="Vacherie B."/>
            <person name="Barbe V."/>
            <person name="Pelletier E."/>
            <person name="Sherman D.J."/>
            <person name="Westhof E."/>
            <person name="Weissenbach J."/>
            <person name="Baret P.V."/>
            <person name="Wincker P."/>
            <person name="Gaillardin C."/>
            <person name="Dujon B."/>
            <person name="Souciet J.L."/>
        </authorList>
    </citation>
    <scope>NUCLEOTIDE SEQUENCE [LARGE SCALE GENOMIC DNA]</scope>
    <source>
        <strain evidence="9">CBS 270.75 / DBVPG 7215 / KCTC 17166 / NRRL Y-17582</strain>
    </source>
</reference>
<accession>G8JX45</accession>
<keyword evidence="7" id="KW-0812">Transmembrane</keyword>
<dbReference type="Gene3D" id="3.90.550.10">
    <property type="entry name" value="Spore Coat Polysaccharide Biosynthesis Protein SpsA, Chain A"/>
    <property type="match status" value="1"/>
</dbReference>
<dbReference type="GO" id="GO:0005794">
    <property type="term" value="C:Golgi apparatus"/>
    <property type="evidence" value="ECO:0007669"/>
    <property type="project" value="UniProtKB-SubCell"/>
</dbReference>
<comment type="subcellular location">
    <subcellularLocation>
        <location evidence="1">Golgi apparatus</location>
    </subcellularLocation>
</comment>
<feature type="transmembrane region" description="Helical" evidence="7">
    <location>
        <begin position="9"/>
        <end position="29"/>
    </location>
</feature>
<dbReference type="AlphaFoldDB" id="G8JX45"/>
<dbReference type="HOGENOM" id="CLU_013298_1_1_1"/>
<dbReference type="FunCoup" id="G8JX45">
    <property type="interactions" value="49"/>
</dbReference>